<accession>A0A915HP41</accession>
<dbReference type="AlphaFoldDB" id="A0A915HP41"/>
<proteinExistence type="predicted"/>
<evidence type="ECO:0000313" key="1">
    <source>
        <dbReference type="Proteomes" id="UP000887565"/>
    </source>
</evidence>
<keyword evidence="1" id="KW-1185">Reference proteome</keyword>
<name>A0A915HP41_ROMCU</name>
<evidence type="ECO:0000313" key="2">
    <source>
        <dbReference type="WBParaSite" id="nRc.2.0.1.t03122-RA"/>
    </source>
</evidence>
<dbReference type="WBParaSite" id="nRc.2.0.1.t03122-RA">
    <property type="protein sequence ID" value="nRc.2.0.1.t03122-RA"/>
    <property type="gene ID" value="nRc.2.0.1.g03122"/>
</dbReference>
<reference evidence="2" key="1">
    <citation type="submission" date="2022-11" db="UniProtKB">
        <authorList>
            <consortium name="WormBaseParasite"/>
        </authorList>
    </citation>
    <scope>IDENTIFICATION</scope>
</reference>
<protein>
    <submittedName>
        <fullName evidence="2">Uncharacterized protein</fullName>
    </submittedName>
</protein>
<sequence>MIKGKTTNNDANTNSATKIVGKDDSATKIVKEEEKFVDATKIVEEEEVVDATKIVKEEGIDATIFAGELSDASEDKKKQSAFKRRLLTSS</sequence>
<organism evidence="1 2">
    <name type="scientific">Romanomermis culicivorax</name>
    <name type="common">Nematode worm</name>
    <dbReference type="NCBI Taxonomy" id="13658"/>
    <lineage>
        <taxon>Eukaryota</taxon>
        <taxon>Metazoa</taxon>
        <taxon>Ecdysozoa</taxon>
        <taxon>Nematoda</taxon>
        <taxon>Enoplea</taxon>
        <taxon>Dorylaimia</taxon>
        <taxon>Mermithida</taxon>
        <taxon>Mermithoidea</taxon>
        <taxon>Mermithidae</taxon>
        <taxon>Romanomermis</taxon>
    </lineage>
</organism>
<dbReference type="Proteomes" id="UP000887565">
    <property type="component" value="Unplaced"/>
</dbReference>